<evidence type="ECO:0008006" key="5">
    <source>
        <dbReference type="Google" id="ProtNLM"/>
    </source>
</evidence>
<gene>
    <name evidence="3" type="ORF">FF36_01198</name>
</gene>
<feature type="transmembrane region" description="Helical" evidence="2">
    <location>
        <begin position="27"/>
        <end position="48"/>
    </location>
</feature>
<dbReference type="PATRIC" id="fig|1502723.3.peg.4982"/>
<evidence type="ECO:0000313" key="4">
    <source>
        <dbReference type="Proteomes" id="UP000032545"/>
    </source>
</evidence>
<sequence length="180" mass="20445">MSLVAGTWPATYADRTRRGSVDSVRRLLFAPSWIARHLLALAMVALFIRMGIWQLTKGESAQGSLQNLFYGVEWPIFAAFVVYWWYKMIKEELAPQDESGPQWGAGGRIAPEAPWRPELDGPRMLTAASDSPEEDDEVDAYNRYLTSLYERDVLREALKQIDPKQIDSKQINAKQINGAR</sequence>
<evidence type="ECO:0000256" key="2">
    <source>
        <dbReference type="SAM" id="Phobius"/>
    </source>
</evidence>
<accession>A0A0D8BJN0</accession>
<reference evidence="3 4" key="2">
    <citation type="journal article" date="2016" name="Genome Announc.">
        <title>Permanent Draft Genome Sequences for Two Variants of Frankia sp. Strain CpI1, the First Frankia Strain Isolated from Root Nodules of Comptonia peregrina.</title>
        <authorList>
            <person name="Oshone R."/>
            <person name="Hurst S.G.IV."/>
            <person name="Abebe-Akele F."/>
            <person name="Simpson S."/>
            <person name="Morris K."/>
            <person name="Thomas W.K."/>
            <person name="Tisa L.S."/>
        </authorList>
    </citation>
    <scope>NUCLEOTIDE SEQUENCE [LARGE SCALE GENOMIC DNA]</scope>
    <source>
        <strain evidence="4">CpI1-S</strain>
    </source>
</reference>
<dbReference type="EMBL" id="JYFN01000006">
    <property type="protein sequence ID" value="KJE24468.1"/>
    <property type="molecule type" value="Genomic_DNA"/>
</dbReference>
<evidence type="ECO:0000256" key="1">
    <source>
        <dbReference type="SAM" id="MobiDB-lite"/>
    </source>
</evidence>
<protein>
    <recommendedName>
        <fullName evidence="5">Glucitol operon activator</fullName>
    </recommendedName>
</protein>
<evidence type="ECO:0000313" key="3">
    <source>
        <dbReference type="EMBL" id="KJE24468.1"/>
    </source>
</evidence>
<dbReference type="AlphaFoldDB" id="A0A0D8BJN0"/>
<keyword evidence="2" id="KW-0472">Membrane</keyword>
<reference evidence="4" key="1">
    <citation type="submission" date="2015-02" db="EMBL/GenBank/DDBJ databases">
        <title>Draft Genome of Frankia sp. CpI1-S.</title>
        <authorList>
            <person name="Oshone R.T."/>
            <person name="Ngom M."/>
            <person name="Ghodhbane-Gtari F."/>
            <person name="Gtari M."/>
            <person name="Morris K."/>
            <person name="Thomas K."/>
            <person name="Sen A."/>
            <person name="Tisa L.S."/>
        </authorList>
    </citation>
    <scope>NUCLEOTIDE SEQUENCE [LARGE SCALE GENOMIC DNA]</scope>
    <source>
        <strain evidence="4">CpI1-S</strain>
    </source>
</reference>
<keyword evidence="2" id="KW-1133">Transmembrane helix</keyword>
<proteinExistence type="predicted"/>
<comment type="caution">
    <text evidence="3">The sequence shown here is derived from an EMBL/GenBank/DDBJ whole genome shotgun (WGS) entry which is preliminary data.</text>
</comment>
<keyword evidence="4" id="KW-1185">Reference proteome</keyword>
<dbReference type="Proteomes" id="UP000032545">
    <property type="component" value="Unassembled WGS sequence"/>
</dbReference>
<name>A0A0D8BJN0_9ACTN</name>
<feature type="transmembrane region" description="Helical" evidence="2">
    <location>
        <begin position="68"/>
        <end position="86"/>
    </location>
</feature>
<feature type="region of interest" description="Disordered" evidence="1">
    <location>
        <begin position="116"/>
        <end position="138"/>
    </location>
</feature>
<keyword evidence="2" id="KW-0812">Transmembrane</keyword>
<organism evidence="3 4">
    <name type="scientific">Frankia torreyi</name>
    <dbReference type="NCBI Taxonomy" id="1856"/>
    <lineage>
        <taxon>Bacteria</taxon>
        <taxon>Bacillati</taxon>
        <taxon>Actinomycetota</taxon>
        <taxon>Actinomycetes</taxon>
        <taxon>Frankiales</taxon>
        <taxon>Frankiaceae</taxon>
        <taxon>Frankia</taxon>
    </lineage>
</organism>